<dbReference type="Pfam" id="PF13439">
    <property type="entry name" value="Glyco_transf_4"/>
    <property type="match status" value="1"/>
</dbReference>
<organism evidence="5 6">
    <name type="scientific">Methylobacterium crusticola</name>
    <dbReference type="NCBI Taxonomy" id="1697972"/>
    <lineage>
        <taxon>Bacteria</taxon>
        <taxon>Pseudomonadati</taxon>
        <taxon>Pseudomonadota</taxon>
        <taxon>Alphaproteobacteria</taxon>
        <taxon>Hyphomicrobiales</taxon>
        <taxon>Methylobacteriaceae</taxon>
        <taxon>Methylobacterium</taxon>
    </lineage>
</organism>
<dbReference type="PANTHER" id="PTHR12526:SF510">
    <property type="entry name" value="D-INOSITOL 3-PHOSPHATE GLYCOSYLTRANSFERASE"/>
    <property type="match status" value="1"/>
</dbReference>
<comment type="caution">
    <text evidence="5">The sequence shown here is derived from an EMBL/GenBank/DDBJ whole genome shotgun (WGS) entry which is preliminary data.</text>
</comment>
<evidence type="ECO:0000313" key="6">
    <source>
        <dbReference type="Proteomes" id="UP001055167"/>
    </source>
</evidence>
<evidence type="ECO:0000256" key="3">
    <source>
        <dbReference type="SAM" id="MobiDB-lite"/>
    </source>
</evidence>
<dbReference type="EMBL" id="BPQH01000001">
    <property type="protein sequence ID" value="GJD47482.1"/>
    <property type="molecule type" value="Genomic_DNA"/>
</dbReference>
<accession>A0ABQ4QSA1</accession>
<feature type="domain" description="Glycosyltransferase subfamily 4-like N-terminal" evidence="4">
    <location>
        <begin position="19"/>
        <end position="176"/>
    </location>
</feature>
<evidence type="ECO:0000313" key="5">
    <source>
        <dbReference type="EMBL" id="GJD47482.1"/>
    </source>
</evidence>
<reference evidence="5" key="1">
    <citation type="journal article" date="2021" name="Front. Microbiol.">
        <title>Comprehensive Comparative Genomics and Phenotyping of Methylobacterium Species.</title>
        <authorList>
            <person name="Alessa O."/>
            <person name="Ogura Y."/>
            <person name="Fujitani Y."/>
            <person name="Takami H."/>
            <person name="Hayashi T."/>
            <person name="Sahin N."/>
            <person name="Tani A."/>
        </authorList>
    </citation>
    <scope>NUCLEOTIDE SEQUENCE</scope>
    <source>
        <strain evidence="5">KCTC 52305</strain>
    </source>
</reference>
<reference evidence="5" key="2">
    <citation type="submission" date="2021-08" db="EMBL/GenBank/DDBJ databases">
        <authorList>
            <person name="Tani A."/>
            <person name="Ola A."/>
            <person name="Ogura Y."/>
            <person name="Katsura K."/>
            <person name="Hayashi T."/>
        </authorList>
    </citation>
    <scope>NUCLEOTIDE SEQUENCE</scope>
    <source>
        <strain evidence="5">KCTC 52305</strain>
    </source>
</reference>
<dbReference type="InterPro" id="IPR028098">
    <property type="entry name" value="Glyco_trans_4-like_N"/>
</dbReference>
<protein>
    <submittedName>
        <fullName evidence="5">D-inositol-3-phosphate glycosyltransferase</fullName>
    </submittedName>
</protein>
<evidence type="ECO:0000256" key="2">
    <source>
        <dbReference type="ARBA" id="ARBA00022679"/>
    </source>
</evidence>
<keyword evidence="1" id="KW-0328">Glycosyltransferase</keyword>
<proteinExistence type="predicted"/>
<dbReference type="Proteomes" id="UP001055167">
    <property type="component" value="Unassembled WGS sequence"/>
</dbReference>
<evidence type="ECO:0000256" key="1">
    <source>
        <dbReference type="ARBA" id="ARBA00022676"/>
    </source>
</evidence>
<name>A0ABQ4QSA1_9HYPH</name>
<dbReference type="CDD" id="cd03811">
    <property type="entry name" value="GT4_GT28_WabH-like"/>
    <property type="match status" value="1"/>
</dbReference>
<dbReference type="PANTHER" id="PTHR12526">
    <property type="entry name" value="GLYCOSYLTRANSFERASE"/>
    <property type="match status" value="1"/>
</dbReference>
<keyword evidence="2" id="KW-0808">Transferase</keyword>
<dbReference type="RefSeq" id="WP_128561950.1">
    <property type="nucleotide sequence ID" value="NZ_BPQH01000001.1"/>
</dbReference>
<evidence type="ECO:0000259" key="4">
    <source>
        <dbReference type="Pfam" id="PF13439"/>
    </source>
</evidence>
<dbReference type="Pfam" id="PF13692">
    <property type="entry name" value="Glyco_trans_1_4"/>
    <property type="match status" value="1"/>
</dbReference>
<dbReference type="Gene3D" id="3.40.50.2000">
    <property type="entry name" value="Glycogen Phosphorylase B"/>
    <property type="match status" value="2"/>
</dbReference>
<gene>
    <name evidence="5" type="primary">mshA_2</name>
    <name evidence="5" type="ORF">OPKNFCMD_0190</name>
</gene>
<keyword evidence="6" id="KW-1185">Reference proteome</keyword>
<sequence length="400" mass="40842">MPTATLPRIAVYVPALVGGGAERAAAILASGFRAAGAEVRLFVDFEAAENRGFLDPAVAVVPLGRSHAGAVRALARHLAAGTADVVLAVGGAANLKLAAAQALARAGRIPIVLSFHGRSDVGRGRLGWAAFALSPLLTRRAARTVCVSQSLRRHLVEEWRGLAARVVAIPNAIPVEAARAALGEAELLARPATIVALGRLVREKDFPTLIRAAARLPGDATLVIHGEGPERGALQALANDLGFGARLVLPGYAANPWPAYGEGRVFALSSLSEGFGNVVVEALASGLPVVATDCGGPREILEDGRHGALVPVGDVDGLARALAGALARPGDPAPRVARAQRYATHRVVHDYLALFDDVIRETASGLGQGGLGQGGLGQGGGSAQGGGPRQGLEGDARLRG</sequence>
<dbReference type="SUPFAM" id="SSF53756">
    <property type="entry name" value="UDP-Glycosyltransferase/glycogen phosphorylase"/>
    <property type="match status" value="1"/>
</dbReference>
<feature type="compositionally biased region" description="Gly residues" evidence="3">
    <location>
        <begin position="370"/>
        <end position="389"/>
    </location>
</feature>
<feature type="region of interest" description="Disordered" evidence="3">
    <location>
        <begin position="370"/>
        <end position="400"/>
    </location>
</feature>